<evidence type="ECO:0000256" key="1">
    <source>
        <dbReference type="SAM" id="MobiDB-lite"/>
    </source>
</evidence>
<feature type="compositionally biased region" description="Polar residues" evidence="1">
    <location>
        <begin position="160"/>
        <end position="176"/>
    </location>
</feature>
<dbReference type="Proteomes" id="UP000271974">
    <property type="component" value="Unassembled WGS sequence"/>
</dbReference>
<dbReference type="OrthoDB" id="10652014at2759"/>
<feature type="region of interest" description="Disordered" evidence="1">
    <location>
        <begin position="160"/>
        <end position="222"/>
    </location>
</feature>
<reference evidence="2 3" key="1">
    <citation type="submission" date="2019-01" db="EMBL/GenBank/DDBJ databases">
        <title>A draft genome assembly of the solar-powered sea slug Elysia chlorotica.</title>
        <authorList>
            <person name="Cai H."/>
            <person name="Li Q."/>
            <person name="Fang X."/>
            <person name="Li J."/>
            <person name="Curtis N.E."/>
            <person name="Altenburger A."/>
            <person name="Shibata T."/>
            <person name="Feng M."/>
            <person name="Maeda T."/>
            <person name="Schwartz J.A."/>
            <person name="Shigenobu S."/>
            <person name="Lundholm N."/>
            <person name="Nishiyama T."/>
            <person name="Yang H."/>
            <person name="Hasebe M."/>
            <person name="Li S."/>
            <person name="Pierce S.K."/>
            <person name="Wang J."/>
        </authorList>
    </citation>
    <scope>NUCLEOTIDE SEQUENCE [LARGE SCALE GENOMIC DNA]</scope>
    <source>
        <strain evidence="2">EC2010</strain>
        <tissue evidence="2">Whole organism of an adult</tissue>
    </source>
</reference>
<name>A0A433TRA0_ELYCH</name>
<keyword evidence="3" id="KW-1185">Reference proteome</keyword>
<evidence type="ECO:0000313" key="3">
    <source>
        <dbReference type="Proteomes" id="UP000271974"/>
    </source>
</evidence>
<feature type="region of interest" description="Disordered" evidence="1">
    <location>
        <begin position="251"/>
        <end position="278"/>
    </location>
</feature>
<comment type="caution">
    <text evidence="2">The sequence shown here is derived from an EMBL/GenBank/DDBJ whole genome shotgun (WGS) entry which is preliminary data.</text>
</comment>
<feature type="non-terminal residue" evidence="2">
    <location>
        <position position="278"/>
    </location>
</feature>
<dbReference type="AlphaFoldDB" id="A0A433TRA0"/>
<accession>A0A433TRA0</accession>
<protein>
    <submittedName>
        <fullName evidence="2">Uncharacterized protein</fullName>
    </submittedName>
</protein>
<feature type="compositionally biased region" description="Acidic residues" evidence="1">
    <location>
        <begin position="194"/>
        <end position="216"/>
    </location>
</feature>
<gene>
    <name evidence="2" type="ORF">EGW08_008099</name>
</gene>
<proteinExistence type="predicted"/>
<evidence type="ECO:0000313" key="2">
    <source>
        <dbReference type="EMBL" id="RUS84125.1"/>
    </source>
</evidence>
<organism evidence="2 3">
    <name type="scientific">Elysia chlorotica</name>
    <name type="common">Eastern emerald elysia</name>
    <name type="synonym">Sea slug</name>
    <dbReference type="NCBI Taxonomy" id="188477"/>
    <lineage>
        <taxon>Eukaryota</taxon>
        <taxon>Metazoa</taxon>
        <taxon>Spiralia</taxon>
        <taxon>Lophotrochozoa</taxon>
        <taxon>Mollusca</taxon>
        <taxon>Gastropoda</taxon>
        <taxon>Heterobranchia</taxon>
        <taxon>Euthyneura</taxon>
        <taxon>Panpulmonata</taxon>
        <taxon>Sacoglossa</taxon>
        <taxon>Placobranchoidea</taxon>
        <taxon>Plakobranchidae</taxon>
        <taxon>Elysia</taxon>
    </lineage>
</organism>
<sequence length="278" mass="30427">MSRLNALEKCSFCRIQVSSVKHLEAIYLTTASESPLRIMRSYTRSSTVKFLTALLLGLPLLTTAAPTNNKNSTEWRLIAQAEGDTGETGEVMTLSDDVIIEALFTNLDTLQDELEVCEEALREKVLGIEDFTSEMVDNRFVSDPDNILSMYTGGGGSFNISDSDTSLMKKNNSSTHRISKRSIDSDDGNHTDYDNDENDNNEDDDDDDGVDEDGEDGSVVGTAVNSSLFDGASDQQVRALDFHNDIVLFIEETSETTEGEAPLSSTQSETTPTSTQSE</sequence>
<feature type="compositionally biased region" description="Basic and acidic residues" evidence="1">
    <location>
        <begin position="181"/>
        <end position="193"/>
    </location>
</feature>
<dbReference type="EMBL" id="RQTK01000217">
    <property type="protein sequence ID" value="RUS84125.1"/>
    <property type="molecule type" value="Genomic_DNA"/>
</dbReference>
<feature type="compositionally biased region" description="Low complexity" evidence="1">
    <location>
        <begin position="264"/>
        <end position="278"/>
    </location>
</feature>